<dbReference type="SUPFAM" id="SSF55550">
    <property type="entry name" value="SH2 domain"/>
    <property type="match status" value="1"/>
</dbReference>
<evidence type="ECO:0000313" key="2">
    <source>
        <dbReference type="Proteomes" id="UP000887575"/>
    </source>
</evidence>
<dbReference type="InterPro" id="IPR036860">
    <property type="entry name" value="SH2_dom_sf"/>
</dbReference>
<name>A0AAF3FG54_9BILA</name>
<evidence type="ECO:0000256" key="1">
    <source>
        <dbReference type="SAM" id="MobiDB-lite"/>
    </source>
</evidence>
<sequence length="139" mass="15860">MASFTEKSQPLEESSGKVVDKKNREKIGAAKKVDKVDDSAANQQKEQQKYEIFDPAHYYVGTVSRANANLEALEEKIPLRLIYRQTNDGEKITEIIIRTRSNDKRVKEVSLDGEKRFSSLRDLLKHYSKNDLPSLTSTT</sequence>
<feature type="region of interest" description="Disordered" evidence="1">
    <location>
        <begin position="1"/>
        <end position="46"/>
    </location>
</feature>
<keyword evidence="2" id="KW-1185">Reference proteome</keyword>
<dbReference type="Proteomes" id="UP000887575">
    <property type="component" value="Unassembled WGS sequence"/>
</dbReference>
<dbReference type="Gene3D" id="3.30.505.10">
    <property type="entry name" value="SH2 domain"/>
    <property type="match status" value="1"/>
</dbReference>
<protein>
    <submittedName>
        <fullName evidence="3">SH2 domain-containing protein</fullName>
    </submittedName>
</protein>
<accession>A0AAF3FG54</accession>
<proteinExistence type="predicted"/>
<organism evidence="2 3">
    <name type="scientific">Mesorhabditis belari</name>
    <dbReference type="NCBI Taxonomy" id="2138241"/>
    <lineage>
        <taxon>Eukaryota</taxon>
        <taxon>Metazoa</taxon>
        <taxon>Ecdysozoa</taxon>
        <taxon>Nematoda</taxon>
        <taxon>Chromadorea</taxon>
        <taxon>Rhabditida</taxon>
        <taxon>Rhabditina</taxon>
        <taxon>Rhabditomorpha</taxon>
        <taxon>Rhabditoidea</taxon>
        <taxon>Rhabditidae</taxon>
        <taxon>Mesorhabditinae</taxon>
        <taxon>Mesorhabditis</taxon>
    </lineage>
</organism>
<dbReference type="WBParaSite" id="MBELARI_LOCUS6019">
    <property type="protein sequence ID" value="MBELARI_LOCUS6019"/>
    <property type="gene ID" value="MBELARI_LOCUS6019"/>
</dbReference>
<reference evidence="3" key="1">
    <citation type="submission" date="2024-02" db="UniProtKB">
        <authorList>
            <consortium name="WormBaseParasite"/>
        </authorList>
    </citation>
    <scope>IDENTIFICATION</scope>
</reference>
<feature type="compositionally biased region" description="Polar residues" evidence="1">
    <location>
        <begin position="1"/>
        <end position="12"/>
    </location>
</feature>
<feature type="compositionally biased region" description="Basic and acidic residues" evidence="1">
    <location>
        <begin position="14"/>
        <end position="38"/>
    </location>
</feature>
<evidence type="ECO:0000313" key="3">
    <source>
        <dbReference type="WBParaSite" id="MBELARI_LOCUS6019"/>
    </source>
</evidence>
<dbReference type="AlphaFoldDB" id="A0AAF3FG54"/>